<comment type="caution">
    <text evidence="2">The sequence shown here is derived from an EMBL/GenBank/DDBJ whole genome shotgun (WGS) entry which is preliminary data.</text>
</comment>
<dbReference type="AlphaFoldDB" id="A0A1F5EYG4"/>
<evidence type="ECO:0000313" key="2">
    <source>
        <dbReference type="EMBL" id="OGD72468.1"/>
    </source>
</evidence>
<accession>A0A1F5EYG4</accession>
<protein>
    <submittedName>
        <fullName evidence="2">Uncharacterized protein</fullName>
    </submittedName>
</protein>
<gene>
    <name evidence="2" type="ORF">A2Y64_05330</name>
</gene>
<reference evidence="2 3" key="1">
    <citation type="journal article" date="2016" name="Nat. Commun.">
        <title>Thousands of microbial genomes shed light on interconnected biogeochemical processes in an aquifer system.</title>
        <authorList>
            <person name="Anantharaman K."/>
            <person name="Brown C.T."/>
            <person name="Hug L.A."/>
            <person name="Sharon I."/>
            <person name="Castelle C.J."/>
            <person name="Probst A.J."/>
            <person name="Thomas B.C."/>
            <person name="Singh A."/>
            <person name="Wilkins M.J."/>
            <person name="Karaoz U."/>
            <person name="Brodie E.L."/>
            <person name="Williams K.H."/>
            <person name="Hubbard S.S."/>
            <person name="Banfield J.F."/>
        </authorList>
    </citation>
    <scope>NUCLEOTIDE SEQUENCE [LARGE SCALE GENOMIC DNA]</scope>
</reference>
<dbReference type="EMBL" id="MFAF01000120">
    <property type="protein sequence ID" value="OGD72468.1"/>
    <property type="molecule type" value="Genomic_DNA"/>
</dbReference>
<feature type="signal peptide" evidence="1">
    <location>
        <begin position="1"/>
        <end position="23"/>
    </location>
</feature>
<name>A0A1F5EYG4_9BACT</name>
<dbReference type="Proteomes" id="UP000177187">
    <property type="component" value="Unassembled WGS sequence"/>
</dbReference>
<sequence length="170" mass="18667">MATKVLFVIPALLVGAISASAEADEVSGDPFLPGLEQRAPIEIVRDAMEAAGWMIDICVVHPDDSRSLFAVNEEGWHLRYEYGPDDSPLSAMLVEEWGDAPDRAASYEAWKKKLAALYGKPKPEPSAYADYYNETLLWTCGSTTLELYLDDLDFSEEGGVLNLAVLACFD</sequence>
<keyword evidence="1" id="KW-0732">Signal</keyword>
<evidence type="ECO:0000313" key="3">
    <source>
        <dbReference type="Proteomes" id="UP000177187"/>
    </source>
</evidence>
<feature type="chain" id="PRO_5009518441" evidence="1">
    <location>
        <begin position="24"/>
        <end position="170"/>
    </location>
</feature>
<proteinExistence type="predicted"/>
<organism evidence="2 3">
    <name type="scientific">Candidatus Coatesbacteria bacterium RBG_13_66_14</name>
    <dbReference type="NCBI Taxonomy" id="1817816"/>
    <lineage>
        <taxon>Bacteria</taxon>
        <taxon>Candidatus Coatesiibacteriota</taxon>
    </lineage>
</organism>
<evidence type="ECO:0000256" key="1">
    <source>
        <dbReference type="SAM" id="SignalP"/>
    </source>
</evidence>